<feature type="compositionally biased region" description="Basic residues" evidence="1">
    <location>
        <begin position="225"/>
        <end position="243"/>
    </location>
</feature>
<evidence type="ECO:0000313" key="2">
    <source>
        <dbReference type="EMBL" id="GME81335.1"/>
    </source>
</evidence>
<dbReference type="Proteomes" id="UP001165120">
    <property type="component" value="Unassembled WGS sequence"/>
</dbReference>
<feature type="compositionally biased region" description="Polar residues" evidence="1">
    <location>
        <begin position="1"/>
        <end position="17"/>
    </location>
</feature>
<dbReference type="AlphaFoldDB" id="A0A9W6WKQ4"/>
<sequence>MPTSVIVTSKPTSNVNGTIYDDEDNTNKIEDLSDEKEIEIKDDEIRKKPEKRIMRESGLLSRSSSDVEMNDKKNHTRVPSDSNKTNISNSSNINTNITTRKADYISGNESTSKLSEDTYEPTKAFGKIESDDDEEEDGDEDDDEDDDVNQSQVVNGDIIPDSQSQSQSVPLPQSHIDSLDSSNNKNSDIMIVQETMYVSDTTDDEEAGNGDNGIDATDETYRDSRKNKRTYSGKRRGRKKKKV</sequence>
<proteinExistence type="predicted"/>
<keyword evidence="3" id="KW-1185">Reference proteome</keyword>
<protein>
    <submittedName>
        <fullName evidence="2">Unnamed protein product</fullName>
    </submittedName>
</protein>
<name>A0A9W6WKQ4_CANBO</name>
<feature type="region of interest" description="Disordered" evidence="1">
    <location>
        <begin position="1"/>
        <end position="27"/>
    </location>
</feature>
<feature type="compositionally biased region" description="Low complexity" evidence="1">
    <location>
        <begin position="179"/>
        <end position="188"/>
    </location>
</feature>
<evidence type="ECO:0000256" key="1">
    <source>
        <dbReference type="SAM" id="MobiDB-lite"/>
    </source>
</evidence>
<feature type="region of interest" description="Disordered" evidence="1">
    <location>
        <begin position="40"/>
        <end position="243"/>
    </location>
</feature>
<feature type="compositionally biased region" description="Basic and acidic residues" evidence="1">
    <location>
        <begin position="43"/>
        <end position="55"/>
    </location>
</feature>
<feature type="compositionally biased region" description="Acidic residues" evidence="1">
    <location>
        <begin position="130"/>
        <end position="148"/>
    </location>
</feature>
<accession>A0A9W6WKQ4</accession>
<organism evidence="2 3">
    <name type="scientific">Candida boidinii</name>
    <name type="common">Yeast</name>
    <dbReference type="NCBI Taxonomy" id="5477"/>
    <lineage>
        <taxon>Eukaryota</taxon>
        <taxon>Fungi</taxon>
        <taxon>Dikarya</taxon>
        <taxon>Ascomycota</taxon>
        <taxon>Saccharomycotina</taxon>
        <taxon>Pichiomycetes</taxon>
        <taxon>Pichiales</taxon>
        <taxon>Pichiaceae</taxon>
        <taxon>Ogataea</taxon>
        <taxon>Ogataea/Candida clade</taxon>
    </lineage>
</organism>
<comment type="caution">
    <text evidence="2">The sequence shown here is derived from an EMBL/GenBank/DDBJ whole genome shotgun (WGS) entry which is preliminary data.</text>
</comment>
<evidence type="ECO:0000313" key="3">
    <source>
        <dbReference type="Proteomes" id="UP001165120"/>
    </source>
</evidence>
<feature type="compositionally biased region" description="Low complexity" evidence="1">
    <location>
        <begin position="82"/>
        <end position="99"/>
    </location>
</feature>
<reference evidence="2" key="1">
    <citation type="submission" date="2023-04" db="EMBL/GenBank/DDBJ databases">
        <title>Candida boidinii NBRC 10035.</title>
        <authorList>
            <person name="Ichikawa N."/>
            <person name="Sato H."/>
            <person name="Tonouchi N."/>
        </authorList>
    </citation>
    <scope>NUCLEOTIDE SEQUENCE</scope>
    <source>
        <strain evidence="2">NBRC 10035</strain>
    </source>
</reference>
<gene>
    <name evidence="2" type="ORF">Cboi02_000656700</name>
</gene>
<dbReference type="EMBL" id="BSXN01004486">
    <property type="protein sequence ID" value="GME81335.1"/>
    <property type="molecule type" value="Genomic_DNA"/>
</dbReference>